<protein>
    <recommendedName>
        <fullName evidence="7">EF-hand domain-containing protein</fullName>
    </recommendedName>
</protein>
<name>A0A7J6NIC9_PEROL</name>
<feature type="region of interest" description="Disordered" evidence="6">
    <location>
        <begin position="439"/>
        <end position="462"/>
    </location>
</feature>
<evidence type="ECO:0000256" key="4">
    <source>
        <dbReference type="ARBA" id="ARBA00022837"/>
    </source>
</evidence>
<comment type="subcellular location">
    <subcellularLocation>
        <location evidence="1">Cytoplasm</location>
        <location evidence="1">Cytoskeleton</location>
    </subcellularLocation>
</comment>
<dbReference type="Proteomes" id="UP000553632">
    <property type="component" value="Unassembled WGS sequence"/>
</dbReference>
<evidence type="ECO:0000259" key="7">
    <source>
        <dbReference type="PROSITE" id="PS50222"/>
    </source>
</evidence>
<feature type="compositionally biased region" description="Polar residues" evidence="6">
    <location>
        <begin position="99"/>
        <end position="113"/>
    </location>
</feature>
<dbReference type="GO" id="GO:0005509">
    <property type="term" value="F:calcium ion binding"/>
    <property type="evidence" value="ECO:0007669"/>
    <property type="project" value="InterPro"/>
</dbReference>
<dbReference type="AlphaFoldDB" id="A0A7J6NIC9"/>
<dbReference type="CDD" id="cd00051">
    <property type="entry name" value="EFh"/>
    <property type="match status" value="2"/>
</dbReference>
<keyword evidence="5" id="KW-0963">Cytoplasm</keyword>
<comment type="caution">
    <text evidence="8">The sequence shown here is derived from an EMBL/GenBank/DDBJ whole genome shotgun (WGS) entry which is preliminary data.</text>
</comment>
<dbReference type="FunFam" id="1.10.238.10:FF:000001">
    <property type="entry name" value="Calmodulin 1"/>
    <property type="match status" value="1"/>
</dbReference>
<comment type="similarity">
    <text evidence="2">Belongs to the centrin family.</text>
</comment>
<accession>A0A7J6NIC9</accession>
<feature type="compositionally biased region" description="Basic residues" evidence="6">
    <location>
        <begin position="68"/>
        <end position="77"/>
    </location>
</feature>
<evidence type="ECO:0000256" key="3">
    <source>
        <dbReference type="ARBA" id="ARBA00022737"/>
    </source>
</evidence>
<sequence>MTGYLGRKSRAMAGRYPRFELRDDHKAELKEAFDVFDNDGTGTIDVRDLRVALRALGFEPDKDELKRLVGKHTRHPVPRPSTVGEESTTGDKEPEKPQSRQQQQRDASTQPTPQDAEESKPQEEEGEEAAVPEPTSTLDFHEFLEIMLEKMTEKDSKDEVEKAYEMFRGESGKVSYDDLKAVAEELGDRIAEEELREMITEADLDGDGLISEEEFIRIILKPVRQWLASDGDEEEEEQDIELVTIEKIINRAAKGLRRWCEEDEGEKKVRSILEVIWTTSMNYIKRQIVLGKMIALPTLGTLFTREGVPCIAFAEQLILDYGLTYQPGESYCLGLVGPATRIAFGVVAELSGRKGRDIVTAAMAEEGLQRIFREAAEAMSMYRTDVTLVMESIGTVVCRNKVVGFQPFFENGAESARRGSALRSPLTLEGLQRYHLGRQRPSRGLGLENGKGLASQGGGGGLHSGVISPSKAVVPALELHRSFRARRYTNPQGASTQRSQLTEFSDIVDLSSRTPGAPSTQVESRIVARIGSNYTPLSRRMFARPSRSGEGLAWIPLPEPMVGQRSMLLDVPPTESGGEGRLARQSRPLVFGSRKLWRAMRDLGQSEKSLLENFNRYDNYLHSASLKACIPPVGAGLLGRIDSKICNGPWYWSMGEHERESVNSNLEEVLKGHGSVQINAGMQLRADMMAQYEEAVRQAVVDYLLMDLRTRERCRVSFVPVVSGDTVDGELDDCAPL</sequence>
<gene>
    <name evidence="8" type="ORF">FOZ63_023499</name>
</gene>
<organism evidence="8 9">
    <name type="scientific">Perkinsus olseni</name>
    <name type="common">Perkinsus atlanticus</name>
    <dbReference type="NCBI Taxonomy" id="32597"/>
    <lineage>
        <taxon>Eukaryota</taxon>
        <taxon>Sar</taxon>
        <taxon>Alveolata</taxon>
        <taxon>Perkinsozoa</taxon>
        <taxon>Perkinsea</taxon>
        <taxon>Perkinsida</taxon>
        <taxon>Perkinsidae</taxon>
        <taxon>Perkinsus</taxon>
    </lineage>
</organism>
<reference evidence="8 9" key="1">
    <citation type="submission" date="2020-04" db="EMBL/GenBank/DDBJ databases">
        <title>Perkinsus olseni comparative genomics.</title>
        <authorList>
            <person name="Bogema D.R."/>
        </authorList>
    </citation>
    <scope>NUCLEOTIDE SEQUENCE [LARGE SCALE GENOMIC DNA]</scope>
    <source>
        <strain evidence="8 9">ATCC PRA-207</strain>
    </source>
</reference>
<dbReference type="InterPro" id="IPR018247">
    <property type="entry name" value="EF_Hand_1_Ca_BS"/>
</dbReference>
<dbReference type="InterPro" id="IPR002048">
    <property type="entry name" value="EF_hand_dom"/>
</dbReference>
<dbReference type="PANTHER" id="PTHR23048">
    <property type="entry name" value="MYOSIN LIGHT CHAIN 1, 3"/>
    <property type="match status" value="1"/>
</dbReference>
<proteinExistence type="inferred from homology"/>
<dbReference type="EMBL" id="JABANO010040610">
    <property type="protein sequence ID" value="KAF4683628.1"/>
    <property type="molecule type" value="Genomic_DNA"/>
</dbReference>
<dbReference type="GO" id="GO:0016460">
    <property type="term" value="C:myosin II complex"/>
    <property type="evidence" value="ECO:0007669"/>
    <property type="project" value="TreeGrafter"/>
</dbReference>
<evidence type="ECO:0000313" key="9">
    <source>
        <dbReference type="Proteomes" id="UP000553632"/>
    </source>
</evidence>
<dbReference type="Gene3D" id="1.10.238.10">
    <property type="entry name" value="EF-hand"/>
    <property type="match status" value="2"/>
</dbReference>
<dbReference type="SUPFAM" id="SSF47473">
    <property type="entry name" value="EF-hand"/>
    <property type="match status" value="1"/>
</dbReference>
<keyword evidence="5" id="KW-0206">Cytoskeleton</keyword>
<dbReference type="SMART" id="SM00054">
    <property type="entry name" value="EFh"/>
    <property type="match status" value="2"/>
</dbReference>
<dbReference type="PROSITE" id="PS00018">
    <property type="entry name" value="EF_HAND_1"/>
    <property type="match status" value="2"/>
</dbReference>
<feature type="domain" description="EF-hand" evidence="7">
    <location>
        <begin position="190"/>
        <end position="225"/>
    </location>
</feature>
<feature type="region of interest" description="Disordered" evidence="6">
    <location>
        <begin position="61"/>
        <end position="139"/>
    </location>
</feature>
<feature type="compositionally biased region" description="Basic and acidic residues" evidence="6">
    <location>
        <begin position="89"/>
        <end position="98"/>
    </location>
</feature>
<dbReference type="InterPro" id="IPR011992">
    <property type="entry name" value="EF-hand-dom_pair"/>
</dbReference>
<feature type="non-terminal residue" evidence="8">
    <location>
        <position position="737"/>
    </location>
</feature>
<evidence type="ECO:0000256" key="1">
    <source>
        <dbReference type="ARBA" id="ARBA00004245"/>
    </source>
</evidence>
<evidence type="ECO:0000313" key="8">
    <source>
        <dbReference type="EMBL" id="KAF4683628.1"/>
    </source>
</evidence>
<evidence type="ECO:0000256" key="2">
    <source>
        <dbReference type="ARBA" id="ARBA00005253"/>
    </source>
</evidence>
<dbReference type="PROSITE" id="PS50222">
    <property type="entry name" value="EF_HAND_2"/>
    <property type="match status" value="2"/>
</dbReference>
<keyword evidence="9" id="KW-1185">Reference proteome</keyword>
<keyword evidence="4" id="KW-0106">Calcium</keyword>
<dbReference type="Pfam" id="PF13499">
    <property type="entry name" value="EF-hand_7"/>
    <property type="match status" value="2"/>
</dbReference>
<feature type="domain" description="EF-hand" evidence="7">
    <location>
        <begin position="24"/>
        <end position="59"/>
    </location>
</feature>
<evidence type="ECO:0000256" key="6">
    <source>
        <dbReference type="SAM" id="MobiDB-lite"/>
    </source>
</evidence>
<dbReference type="OMA" id="TITRPCE"/>
<dbReference type="InterPro" id="IPR050230">
    <property type="entry name" value="CALM/Myosin/TropC-like"/>
</dbReference>
<keyword evidence="3" id="KW-0677">Repeat</keyword>
<dbReference type="PANTHER" id="PTHR23048:SF59">
    <property type="entry name" value="EF-HAND SUPERFAMILY PROTEIN"/>
    <property type="match status" value="1"/>
</dbReference>
<evidence type="ECO:0000256" key="5">
    <source>
        <dbReference type="ARBA" id="ARBA00023212"/>
    </source>
</evidence>